<name>A0A9Q0ALM1_9PEZI</name>
<gene>
    <name evidence="2" type="ORF">JX265_010371</name>
</gene>
<protein>
    <submittedName>
        <fullName evidence="2">Uncharacterized protein</fullName>
    </submittedName>
</protein>
<reference evidence="2" key="1">
    <citation type="submission" date="2021-03" db="EMBL/GenBank/DDBJ databases">
        <title>Revisited historic fungal species revealed as producer of novel bioactive compounds through whole genome sequencing and comparative genomics.</title>
        <authorList>
            <person name="Vignolle G.A."/>
            <person name="Hochenegger N."/>
            <person name="Mach R.L."/>
            <person name="Mach-Aigner A.R."/>
            <person name="Javad Rahimi M."/>
            <person name="Salim K.A."/>
            <person name="Chan C.M."/>
            <person name="Lim L.B.L."/>
            <person name="Cai F."/>
            <person name="Druzhinina I.S."/>
            <person name="U'Ren J.M."/>
            <person name="Derntl C."/>
        </authorList>
    </citation>
    <scope>NUCLEOTIDE SEQUENCE</scope>
    <source>
        <strain evidence="2">TUCIM 5799</strain>
    </source>
</reference>
<keyword evidence="3" id="KW-1185">Reference proteome</keyword>
<comment type="caution">
    <text evidence="2">The sequence shown here is derived from an EMBL/GenBank/DDBJ whole genome shotgun (WGS) entry which is preliminary data.</text>
</comment>
<evidence type="ECO:0000313" key="2">
    <source>
        <dbReference type="EMBL" id="KAI1859368.1"/>
    </source>
</evidence>
<sequence length="68" mass="7825">MKYYDEFEIEWQDVETQLRKWGNLLRLGKRLVVKVSFKLVNTSSSAAKSETRTSVGNNSDARRECSPA</sequence>
<accession>A0A9Q0ALM1</accession>
<evidence type="ECO:0000256" key="1">
    <source>
        <dbReference type="SAM" id="MobiDB-lite"/>
    </source>
</evidence>
<proteinExistence type="predicted"/>
<dbReference type="Proteomes" id="UP000829685">
    <property type="component" value="Unassembled WGS sequence"/>
</dbReference>
<feature type="region of interest" description="Disordered" evidence="1">
    <location>
        <begin position="43"/>
        <end position="68"/>
    </location>
</feature>
<dbReference type="EMBL" id="JAFIMR010000034">
    <property type="protein sequence ID" value="KAI1859368.1"/>
    <property type="molecule type" value="Genomic_DNA"/>
</dbReference>
<feature type="compositionally biased region" description="Polar residues" evidence="1">
    <location>
        <begin position="43"/>
        <end position="59"/>
    </location>
</feature>
<organism evidence="2 3">
    <name type="scientific">Neoarthrinium moseri</name>
    <dbReference type="NCBI Taxonomy" id="1658444"/>
    <lineage>
        <taxon>Eukaryota</taxon>
        <taxon>Fungi</taxon>
        <taxon>Dikarya</taxon>
        <taxon>Ascomycota</taxon>
        <taxon>Pezizomycotina</taxon>
        <taxon>Sordariomycetes</taxon>
        <taxon>Xylariomycetidae</taxon>
        <taxon>Amphisphaeriales</taxon>
        <taxon>Apiosporaceae</taxon>
        <taxon>Neoarthrinium</taxon>
    </lineage>
</organism>
<evidence type="ECO:0000313" key="3">
    <source>
        <dbReference type="Proteomes" id="UP000829685"/>
    </source>
</evidence>
<dbReference type="AlphaFoldDB" id="A0A9Q0ALM1"/>